<keyword evidence="2" id="KW-0472">Membrane</keyword>
<protein>
    <submittedName>
        <fullName evidence="3">(thale cress) hypothetical protein</fullName>
    </submittedName>
</protein>
<dbReference type="EMBL" id="LR881466">
    <property type="protein sequence ID" value="CAD5312552.1"/>
    <property type="molecule type" value="Genomic_DNA"/>
</dbReference>
<accession>A0A7G2DT88</accession>
<feature type="region of interest" description="Disordered" evidence="1">
    <location>
        <begin position="1"/>
        <end position="43"/>
    </location>
</feature>
<dbReference type="Gene3D" id="3.40.50.1240">
    <property type="entry name" value="Phosphoglycerate mutase-like"/>
    <property type="match status" value="1"/>
</dbReference>
<dbReference type="PANTHER" id="PTHR47927">
    <property type="entry name" value="PUTATIVE-RELATED"/>
    <property type="match status" value="1"/>
</dbReference>
<dbReference type="CDD" id="cd07067">
    <property type="entry name" value="HP_PGM_like"/>
    <property type="match status" value="1"/>
</dbReference>
<evidence type="ECO:0000313" key="4">
    <source>
        <dbReference type="Proteomes" id="UP000516314"/>
    </source>
</evidence>
<evidence type="ECO:0000256" key="2">
    <source>
        <dbReference type="SAM" id="Phobius"/>
    </source>
</evidence>
<organism evidence="3 4">
    <name type="scientific">Arabidopsis thaliana</name>
    <name type="common">Mouse-ear cress</name>
    <dbReference type="NCBI Taxonomy" id="3702"/>
    <lineage>
        <taxon>Eukaryota</taxon>
        <taxon>Viridiplantae</taxon>
        <taxon>Streptophyta</taxon>
        <taxon>Embryophyta</taxon>
        <taxon>Tracheophyta</taxon>
        <taxon>Spermatophyta</taxon>
        <taxon>Magnoliopsida</taxon>
        <taxon>eudicotyledons</taxon>
        <taxon>Gunneridae</taxon>
        <taxon>Pentapetalae</taxon>
        <taxon>rosids</taxon>
        <taxon>malvids</taxon>
        <taxon>Brassicales</taxon>
        <taxon>Brassicaceae</taxon>
        <taxon>Camelineae</taxon>
        <taxon>Arabidopsis</taxon>
    </lineage>
</organism>
<reference evidence="3 4" key="1">
    <citation type="submission" date="2020-09" db="EMBL/GenBank/DDBJ databases">
        <authorList>
            <person name="Ashkenazy H."/>
        </authorList>
    </citation>
    <scope>NUCLEOTIDE SEQUENCE [LARGE SCALE GENOMIC DNA]</scope>
    <source>
        <strain evidence="4">cv. Cdm-0</strain>
    </source>
</reference>
<feature type="compositionally biased region" description="Acidic residues" evidence="1">
    <location>
        <begin position="10"/>
        <end position="37"/>
    </location>
</feature>
<dbReference type="SUPFAM" id="SSF53254">
    <property type="entry name" value="Phosphoglycerate mutase-like"/>
    <property type="match status" value="1"/>
</dbReference>
<keyword evidence="2" id="KW-1133">Transmembrane helix</keyword>
<evidence type="ECO:0000313" key="3">
    <source>
        <dbReference type="EMBL" id="CAD5312552.1"/>
    </source>
</evidence>
<dbReference type="SMART" id="SM00855">
    <property type="entry name" value="PGAM"/>
    <property type="match status" value="1"/>
</dbReference>
<dbReference type="Proteomes" id="UP000516314">
    <property type="component" value="Chromosome 1"/>
</dbReference>
<feature type="transmembrane region" description="Helical" evidence="2">
    <location>
        <begin position="500"/>
        <end position="521"/>
    </location>
</feature>
<gene>
    <name evidence="3" type="ORF">AT9943_LOCUS1095</name>
</gene>
<dbReference type="InterPro" id="IPR013078">
    <property type="entry name" value="His_Pase_superF_clade-1"/>
</dbReference>
<proteinExistence type="predicted"/>
<dbReference type="Pfam" id="PF00300">
    <property type="entry name" value="His_Phos_1"/>
    <property type="match status" value="1"/>
</dbReference>
<dbReference type="AlphaFoldDB" id="A0A7G2DT88"/>
<evidence type="ECO:0000256" key="1">
    <source>
        <dbReference type="SAM" id="MobiDB-lite"/>
    </source>
</evidence>
<name>A0A7G2DT88_ARATH</name>
<sequence>MGSSQSSQLLDEEEEEEEDEAESEGEEVEEEEDEAESELNNRRIELDNLLVKKVLEQEPEMLPCHASASPLSPQLSSLGTPRIGPSIKVWDPYNVLAPPPPSSPPLFSRISSAAEHDRSAVTEVYFISHGECDLNLRPDLIGGRCHVATLTPNGKRQARALAVFLNSEGVRFTSVFSSPLDRARSMAVSVCQEMNFPEEHLQVSDAVVEMSLGDWESCHRSEIYTPETLSLIERCQPDFSAPSGESLRQVEFRMVQFLNGTVSGLSEKLRSELLPSTQHTNSRGFSLATSIHRPILTRKKSGKSRFQVMNATGDHEGSEEIFSNHNDEQHLGDINIKSSSSLLSTCIGVFTHSLPIKCLLTGILGCSPVMTHKICVEDSSVTVLQHSWKTGWQVVEVKKRTEEKETPMALFSSFSVSAFLLIVVSVQWTLVCSESTILASPAVLPYINAPDMSSFFPSPTKDWPIETATSPVPEPEAPGPSSGQLNGKISGRSMRLHPDISLVLAIVGICTFLCFNEPILVRFLHY</sequence>
<dbReference type="InterPro" id="IPR029033">
    <property type="entry name" value="His_PPase_superfam"/>
</dbReference>
<dbReference type="PANTHER" id="PTHR47927:SF3">
    <property type="entry name" value="FRUCTOSE-2,6-BISPHOSPHATASE"/>
    <property type="match status" value="1"/>
</dbReference>
<keyword evidence="2" id="KW-0812">Transmembrane</keyword>
<feature type="region of interest" description="Disordered" evidence="1">
    <location>
        <begin position="466"/>
        <end position="485"/>
    </location>
</feature>